<reference evidence="2 3" key="2">
    <citation type="submission" date="2013-02" db="EMBL/GenBank/DDBJ databases">
        <title>The Genome Sequence of Plasmodium falciparum Tanzania (2000708).</title>
        <authorList>
            <consortium name="The Broad Institute Genome Sequencing Platform"/>
            <consortium name="The Broad Institute Genome Sequencing Center for Infectious Disease"/>
            <person name="Neafsey D."/>
            <person name="Cheeseman I."/>
            <person name="Volkman S."/>
            <person name="Adams J."/>
            <person name="Walker B."/>
            <person name="Young S.K."/>
            <person name="Zeng Q."/>
            <person name="Gargeya S."/>
            <person name="Fitzgerald M."/>
            <person name="Haas B."/>
            <person name="Abouelleil A."/>
            <person name="Alvarado L."/>
            <person name="Arachchi H.M."/>
            <person name="Berlin A.M."/>
            <person name="Chapman S.B."/>
            <person name="Dewar J."/>
            <person name="Goldberg J."/>
            <person name="Griggs A."/>
            <person name="Gujja S."/>
            <person name="Hansen M."/>
            <person name="Howarth C."/>
            <person name="Imamovic A."/>
            <person name="Larimer J."/>
            <person name="McCowan C."/>
            <person name="Murphy C."/>
            <person name="Neiman D."/>
            <person name="Pearson M."/>
            <person name="Priest M."/>
            <person name="Roberts A."/>
            <person name="Saif S."/>
            <person name="Shea T."/>
            <person name="Sisk P."/>
            <person name="Sykes S."/>
            <person name="Wortman J."/>
            <person name="Nusbaum C."/>
            <person name="Birren B."/>
        </authorList>
    </citation>
    <scope>NUCLEOTIDE SEQUENCE [LARGE SCALE GENOMIC DNA]</scope>
    <source>
        <strain evidence="3">Tanzania (2000708)</strain>
    </source>
</reference>
<dbReference type="Proteomes" id="UP000030708">
    <property type="component" value="Unassembled WGS sequence"/>
</dbReference>
<dbReference type="InterPro" id="IPR006374">
    <property type="entry name" value="VSA_Stevor"/>
</dbReference>
<reference evidence="2 3" key="1">
    <citation type="submission" date="2013-02" db="EMBL/GenBank/DDBJ databases">
        <title>The Genome Annotation of Plasmodium falciparum Tanzania (2000708).</title>
        <authorList>
            <consortium name="The Broad Institute Genome Sequencing Platform"/>
            <consortium name="The Broad Institute Genome Sequencing Center for Infectious Disease"/>
            <person name="Neafsey D."/>
            <person name="Hoffman S."/>
            <person name="Volkman S."/>
            <person name="Rosenthal P."/>
            <person name="Walker B."/>
            <person name="Young S.K."/>
            <person name="Zeng Q."/>
            <person name="Gargeya S."/>
            <person name="Fitzgerald M."/>
            <person name="Haas B."/>
            <person name="Abouelleil A."/>
            <person name="Allen A.W."/>
            <person name="Alvarado L."/>
            <person name="Arachchi H.M."/>
            <person name="Berlin A.M."/>
            <person name="Chapman S.B."/>
            <person name="Gainer-Dewar J."/>
            <person name="Goldberg J."/>
            <person name="Griggs A."/>
            <person name="Gujja S."/>
            <person name="Hansen M."/>
            <person name="Howarth C."/>
            <person name="Imamovic A."/>
            <person name="Ireland A."/>
            <person name="Larimer J."/>
            <person name="McCowan C."/>
            <person name="Murphy C."/>
            <person name="Pearson M."/>
            <person name="Poon T.W."/>
            <person name="Priest M."/>
            <person name="Roberts A."/>
            <person name="Saif S."/>
            <person name="Shea T."/>
            <person name="Sisk P."/>
            <person name="Sykes S."/>
            <person name="Wortman J."/>
            <person name="Nusbaum C."/>
            <person name="Birren B."/>
        </authorList>
    </citation>
    <scope>NUCLEOTIDE SEQUENCE [LARGE SCALE GENOMIC DNA]</scope>
    <source>
        <strain evidence="3">Tanzania (2000708)</strain>
    </source>
</reference>
<evidence type="ECO:0000313" key="3">
    <source>
        <dbReference type="Proteomes" id="UP000030708"/>
    </source>
</evidence>
<sequence>MFNETSMITAIQAGAKASVCGLSDILTPAAASDSAIPGGCGIAALVLLILAVVLIILYIWLYRRRKNSWKHEFKKHLCKYLIF</sequence>
<dbReference type="AlphaFoldDB" id="A0A024WF52"/>
<keyword evidence="1" id="KW-1133">Transmembrane helix</keyword>
<protein>
    <recommendedName>
        <fullName evidence="4">Surface antigen</fullName>
    </recommendedName>
</protein>
<evidence type="ECO:0000313" key="2">
    <source>
        <dbReference type="EMBL" id="ETW39155.1"/>
    </source>
</evidence>
<gene>
    <name evidence="2" type="ORF">PFTANZ_00156</name>
</gene>
<evidence type="ECO:0008006" key="4">
    <source>
        <dbReference type="Google" id="ProtNLM"/>
    </source>
</evidence>
<proteinExistence type="predicted"/>
<dbReference type="Pfam" id="PF17410">
    <property type="entry name" value="Stevor"/>
    <property type="match status" value="1"/>
</dbReference>
<keyword evidence="1" id="KW-0472">Membrane</keyword>
<keyword evidence="1" id="KW-0812">Transmembrane</keyword>
<accession>A0A024WF52</accession>
<feature type="transmembrane region" description="Helical" evidence="1">
    <location>
        <begin position="42"/>
        <end position="61"/>
    </location>
</feature>
<name>A0A024WF52_PLAFA</name>
<dbReference type="EMBL" id="KI926262">
    <property type="protein sequence ID" value="ETW39155.1"/>
    <property type="molecule type" value="Genomic_DNA"/>
</dbReference>
<evidence type="ECO:0000256" key="1">
    <source>
        <dbReference type="SAM" id="Phobius"/>
    </source>
</evidence>
<organism evidence="2 3">
    <name type="scientific">Plasmodium falciparum Tanzania</name>
    <name type="common">2000708</name>
    <dbReference type="NCBI Taxonomy" id="1036725"/>
    <lineage>
        <taxon>Eukaryota</taxon>
        <taxon>Sar</taxon>
        <taxon>Alveolata</taxon>
        <taxon>Apicomplexa</taxon>
        <taxon>Aconoidasida</taxon>
        <taxon>Haemosporida</taxon>
        <taxon>Plasmodiidae</taxon>
        <taxon>Plasmodium</taxon>
        <taxon>Plasmodium (Laverania)</taxon>
    </lineage>
</organism>